<evidence type="ECO:0000313" key="2">
    <source>
        <dbReference type="EMBL" id="VAW67539.1"/>
    </source>
</evidence>
<name>A0A3B0Y0A2_9ZZZZ</name>
<evidence type="ECO:0000259" key="1">
    <source>
        <dbReference type="Pfam" id="PF01850"/>
    </source>
</evidence>
<dbReference type="EMBL" id="UOFH01000394">
    <property type="protein sequence ID" value="VAW67539.1"/>
    <property type="molecule type" value="Genomic_DNA"/>
</dbReference>
<gene>
    <name evidence="2" type="ORF">MNBD_GAMMA08-1081</name>
</gene>
<dbReference type="SUPFAM" id="SSF88723">
    <property type="entry name" value="PIN domain-like"/>
    <property type="match status" value="1"/>
</dbReference>
<accession>A0A3B0Y0A2</accession>
<dbReference type="InterPro" id="IPR002716">
    <property type="entry name" value="PIN_dom"/>
</dbReference>
<dbReference type="Pfam" id="PF01850">
    <property type="entry name" value="PIN"/>
    <property type="match status" value="1"/>
</dbReference>
<dbReference type="AlphaFoldDB" id="A0A3B0Y0A2"/>
<organism evidence="2">
    <name type="scientific">hydrothermal vent metagenome</name>
    <dbReference type="NCBI Taxonomy" id="652676"/>
    <lineage>
        <taxon>unclassified sequences</taxon>
        <taxon>metagenomes</taxon>
        <taxon>ecological metagenomes</taxon>
    </lineage>
</organism>
<reference evidence="2" key="1">
    <citation type="submission" date="2018-06" db="EMBL/GenBank/DDBJ databases">
        <authorList>
            <person name="Zhirakovskaya E."/>
        </authorList>
    </citation>
    <scope>NUCLEOTIDE SEQUENCE</scope>
</reference>
<dbReference type="InterPro" id="IPR029060">
    <property type="entry name" value="PIN-like_dom_sf"/>
</dbReference>
<sequence length="164" mass="18808">MEYYIKQRYLDASALVKIFYEEVGSTRIRNFFYSEVHFSPTSICITEAISVIKSKWKYNHINETEYLKATEDLLFEAIEGRIEIDEVTLFSTAGIEAVKKLVIKHSLDWSDALQLETIKRGKYSHHCDGSSSILITADSELAKAATSESIRAWNCLKEETPEWA</sequence>
<dbReference type="Gene3D" id="3.40.50.1010">
    <property type="entry name" value="5'-nuclease"/>
    <property type="match status" value="1"/>
</dbReference>
<protein>
    <recommendedName>
        <fullName evidence="1">PIN domain-containing protein</fullName>
    </recommendedName>
</protein>
<proteinExistence type="predicted"/>
<dbReference type="CDD" id="cd09874">
    <property type="entry name" value="PIN_MT3492-like"/>
    <property type="match status" value="1"/>
</dbReference>
<feature type="domain" description="PIN" evidence="1">
    <location>
        <begin position="9"/>
        <end position="145"/>
    </location>
</feature>